<protein>
    <submittedName>
        <fullName evidence="2">Uncharacterized protein</fullName>
    </submittedName>
</protein>
<dbReference type="Proteomes" id="UP001633002">
    <property type="component" value="Unassembled WGS sequence"/>
</dbReference>
<evidence type="ECO:0000313" key="3">
    <source>
        <dbReference type="Proteomes" id="UP001633002"/>
    </source>
</evidence>
<dbReference type="EMBL" id="JBJQOH010000003">
    <property type="protein sequence ID" value="KAL3691238.1"/>
    <property type="molecule type" value="Genomic_DNA"/>
</dbReference>
<accession>A0ABD3HII9</accession>
<feature type="compositionally biased region" description="Basic and acidic residues" evidence="1">
    <location>
        <begin position="69"/>
        <end position="78"/>
    </location>
</feature>
<reference evidence="2 3" key="1">
    <citation type="submission" date="2024-09" db="EMBL/GenBank/DDBJ databases">
        <title>Chromosome-scale assembly of Riccia sorocarpa.</title>
        <authorList>
            <person name="Paukszto L."/>
        </authorList>
    </citation>
    <scope>NUCLEOTIDE SEQUENCE [LARGE SCALE GENOMIC DNA]</scope>
    <source>
        <strain evidence="2">LP-2024</strain>
        <tissue evidence="2">Aerial parts of the thallus</tissue>
    </source>
</reference>
<comment type="caution">
    <text evidence="2">The sequence shown here is derived from an EMBL/GenBank/DDBJ whole genome shotgun (WGS) entry which is preliminary data.</text>
</comment>
<proteinExistence type="predicted"/>
<feature type="region of interest" description="Disordered" evidence="1">
    <location>
        <begin position="68"/>
        <end position="94"/>
    </location>
</feature>
<evidence type="ECO:0000256" key="1">
    <source>
        <dbReference type="SAM" id="MobiDB-lite"/>
    </source>
</evidence>
<evidence type="ECO:0000313" key="2">
    <source>
        <dbReference type="EMBL" id="KAL3691238.1"/>
    </source>
</evidence>
<organism evidence="2 3">
    <name type="scientific">Riccia sorocarpa</name>
    <dbReference type="NCBI Taxonomy" id="122646"/>
    <lineage>
        <taxon>Eukaryota</taxon>
        <taxon>Viridiplantae</taxon>
        <taxon>Streptophyta</taxon>
        <taxon>Embryophyta</taxon>
        <taxon>Marchantiophyta</taxon>
        <taxon>Marchantiopsida</taxon>
        <taxon>Marchantiidae</taxon>
        <taxon>Marchantiales</taxon>
        <taxon>Ricciaceae</taxon>
        <taxon>Riccia</taxon>
    </lineage>
</organism>
<sequence length="203" mass="22964">MARVKQTARKSVPKVVRVDRSELALIGPTPSPNSSGQVTLVRIAQSELTVSLARLVFLSFQQCISQPKADSDSDREEVNQEGCPSDLEMADPDNWPLPTDLQIENISDHWEPIVSWCVDYYDRARNQEQKDITLKLVVEDGKGKERMKELGTVFYANAFADLTMLEVMWENLRNKQLKKSIAAMTLLDRDLLAKKEKGGLRDT</sequence>
<keyword evidence="3" id="KW-1185">Reference proteome</keyword>
<dbReference type="AlphaFoldDB" id="A0ABD3HII9"/>
<name>A0ABD3HII9_9MARC</name>
<gene>
    <name evidence="2" type="ORF">R1sor_004889</name>
</gene>